<gene>
    <name evidence="9" type="primary">mreD</name>
    <name evidence="9" type="ORF">HRJ53_01775</name>
</gene>
<proteinExistence type="inferred from homology"/>
<dbReference type="Pfam" id="PF04093">
    <property type="entry name" value="MreD"/>
    <property type="match status" value="1"/>
</dbReference>
<dbReference type="GO" id="GO:0008360">
    <property type="term" value="P:regulation of cell shape"/>
    <property type="evidence" value="ECO:0007669"/>
    <property type="project" value="UniProtKB-KW"/>
</dbReference>
<evidence type="ECO:0000256" key="3">
    <source>
        <dbReference type="ARBA" id="ARBA00022475"/>
    </source>
</evidence>
<keyword evidence="4 8" id="KW-0812">Transmembrane</keyword>
<keyword evidence="3" id="KW-1003">Cell membrane</keyword>
<comment type="similarity">
    <text evidence="2">Belongs to the MreD family.</text>
</comment>
<dbReference type="InterPro" id="IPR007227">
    <property type="entry name" value="Cell_shape_determining_MreD"/>
</dbReference>
<reference evidence="9" key="1">
    <citation type="submission" date="2020-06" db="EMBL/GenBank/DDBJ databases">
        <title>Legume-microbial interactions unlock mineral nutrients during tropical forest succession.</title>
        <authorList>
            <person name="Epihov D.Z."/>
        </authorList>
    </citation>
    <scope>NUCLEOTIDE SEQUENCE [LARGE SCALE GENOMIC DNA]</scope>
    <source>
        <strain evidence="9">Pan2503</strain>
    </source>
</reference>
<evidence type="ECO:0000313" key="10">
    <source>
        <dbReference type="Proteomes" id="UP000567293"/>
    </source>
</evidence>
<keyword evidence="6 8" id="KW-1133">Transmembrane helix</keyword>
<keyword evidence="5" id="KW-0133">Cell shape</keyword>
<dbReference type="AlphaFoldDB" id="A0A7V8SVK0"/>
<dbReference type="Proteomes" id="UP000567293">
    <property type="component" value="Unassembled WGS sequence"/>
</dbReference>
<name>A0A7V8SVK0_9BACT</name>
<keyword evidence="7 8" id="KW-0472">Membrane</keyword>
<protein>
    <submittedName>
        <fullName evidence="9">Rod shape-determining protein MreD</fullName>
    </submittedName>
</protein>
<dbReference type="EMBL" id="JACDQQ010000180">
    <property type="protein sequence ID" value="MBA0083702.1"/>
    <property type="molecule type" value="Genomic_DNA"/>
</dbReference>
<feature type="transmembrane region" description="Helical" evidence="8">
    <location>
        <begin position="21"/>
        <end position="38"/>
    </location>
</feature>
<evidence type="ECO:0000256" key="6">
    <source>
        <dbReference type="ARBA" id="ARBA00022989"/>
    </source>
</evidence>
<comment type="subcellular location">
    <subcellularLocation>
        <location evidence="1">Cell membrane</location>
        <topology evidence="1">Multi-pass membrane protein</topology>
    </subcellularLocation>
</comment>
<organism evidence="9 10">
    <name type="scientific">Candidatus Acidiferrum panamense</name>
    <dbReference type="NCBI Taxonomy" id="2741543"/>
    <lineage>
        <taxon>Bacteria</taxon>
        <taxon>Pseudomonadati</taxon>
        <taxon>Acidobacteriota</taxon>
        <taxon>Terriglobia</taxon>
        <taxon>Candidatus Acidiferrales</taxon>
        <taxon>Candidatus Acidiferrum</taxon>
    </lineage>
</organism>
<evidence type="ECO:0000256" key="4">
    <source>
        <dbReference type="ARBA" id="ARBA00022692"/>
    </source>
</evidence>
<evidence type="ECO:0000256" key="8">
    <source>
        <dbReference type="SAM" id="Phobius"/>
    </source>
</evidence>
<feature type="transmembrane region" description="Helical" evidence="8">
    <location>
        <begin position="119"/>
        <end position="140"/>
    </location>
</feature>
<accession>A0A7V8SVK0</accession>
<evidence type="ECO:0000256" key="2">
    <source>
        <dbReference type="ARBA" id="ARBA00007776"/>
    </source>
</evidence>
<dbReference type="NCBIfam" id="TIGR03426">
    <property type="entry name" value="shape_MreD"/>
    <property type="match status" value="1"/>
</dbReference>
<evidence type="ECO:0000256" key="7">
    <source>
        <dbReference type="ARBA" id="ARBA00023136"/>
    </source>
</evidence>
<feature type="transmembrane region" description="Helical" evidence="8">
    <location>
        <begin position="152"/>
        <end position="170"/>
    </location>
</feature>
<dbReference type="GO" id="GO:0005886">
    <property type="term" value="C:plasma membrane"/>
    <property type="evidence" value="ECO:0007669"/>
    <property type="project" value="UniProtKB-SubCell"/>
</dbReference>
<evidence type="ECO:0000256" key="5">
    <source>
        <dbReference type="ARBA" id="ARBA00022960"/>
    </source>
</evidence>
<evidence type="ECO:0000256" key="1">
    <source>
        <dbReference type="ARBA" id="ARBA00004651"/>
    </source>
</evidence>
<keyword evidence="10" id="KW-1185">Reference proteome</keyword>
<sequence>MNRAFDLRMGESHIEVYKFRTGAIPIATLLALVIQAWLPLHFTRAALLDLPLLVVIYLGLSRRNPSTGLLLGTAVGLMQDSLSGPTVPLGLFGIAKTVIGYLASSLGARLDTEHPAARFALTAGFFIIHQAVVALTRRILLAQPEPWFTLHNFAAALVNALVAVFLFVLLDRLRRPS</sequence>
<comment type="caution">
    <text evidence="9">The sequence shown here is derived from an EMBL/GenBank/DDBJ whole genome shotgun (WGS) entry which is preliminary data.</text>
</comment>
<evidence type="ECO:0000313" key="9">
    <source>
        <dbReference type="EMBL" id="MBA0083702.1"/>
    </source>
</evidence>